<keyword evidence="2" id="KW-1185">Reference proteome</keyword>
<dbReference type="Proteomes" id="UP001303046">
    <property type="component" value="Unassembled WGS sequence"/>
</dbReference>
<accession>A0ABR1ELT0</accession>
<gene>
    <name evidence="1" type="primary">Necator_chrX.g24051</name>
    <name evidence="1" type="ORF">RB195_023886</name>
</gene>
<evidence type="ECO:0000313" key="1">
    <source>
        <dbReference type="EMBL" id="KAK6763350.1"/>
    </source>
</evidence>
<reference evidence="1 2" key="1">
    <citation type="submission" date="2023-08" db="EMBL/GenBank/DDBJ databases">
        <title>A Necator americanus chromosomal reference genome.</title>
        <authorList>
            <person name="Ilik V."/>
            <person name="Petrzelkova K.J."/>
            <person name="Pardy F."/>
            <person name="Fuh T."/>
            <person name="Niatou-Singa F.S."/>
            <person name="Gouil Q."/>
            <person name="Baker L."/>
            <person name="Ritchie M.E."/>
            <person name="Jex A.R."/>
            <person name="Gazzola D."/>
            <person name="Li H."/>
            <person name="Toshio Fujiwara R."/>
            <person name="Zhan B."/>
            <person name="Aroian R.V."/>
            <person name="Pafco B."/>
            <person name="Schwarz E.M."/>
        </authorList>
    </citation>
    <scope>NUCLEOTIDE SEQUENCE [LARGE SCALE GENOMIC DNA]</scope>
    <source>
        <strain evidence="1 2">Aroian</strain>
        <tissue evidence="1">Whole animal</tissue>
    </source>
</reference>
<evidence type="ECO:0000313" key="2">
    <source>
        <dbReference type="Proteomes" id="UP001303046"/>
    </source>
</evidence>
<name>A0ABR1ELT0_NECAM</name>
<proteinExistence type="predicted"/>
<comment type="caution">
    <text evidence="1">The sequence shown here is derived from an EMBL/GenBank/DDBJ whole genome shotgun (WGS) entry which is preliminary data.</text>
</comment>
<organism evidence="1 2">
    <name type="scientific">Necator americanus</name>
    <name type="common">Human hookworm</name>
    <dbReference type="NCBI Taxonomy" id="51031"/>
    <lineage>
        <taxon>Eukaryota</taxon>
        <taxon>Metazoa</taxon>
        <taxon>Ecdysozoa</taxon>
        <taxon>Nematoda</taxon>
        <taxon>Chromadorea</taxon>
        <taxon>Rhabditida</taxon>
        <taxon>Rhabditina</taxon>
        <taxon>Rhabditomorpha</taxon>
        <taxon>Strongyloidea</taxon>
        <taxon>Ancylostomatidae</taxon>
        <taxon>Bunostominae</taxon>
        <taxon>Necator</taxon>
    </lineage>
</organism>
<dbReference type="EMBL" id="JAVFWL010000006">
    <property type="protein sequence ID" value="KAK6763350.1"/>
    <property type="molecule type" value="Genomic_DNA"/>
</dbReference>
<protein>
    <submittedName>
        <fullName evidence="1">Uncharacterized protein</fullName>
    </submittedName>
</protein>
<sequence>MITVQKIDLDNTIPYWLPAFINMLKVENNMDHWGQHWDSEANNAGKEYTGPEKEEKARINHEVLEELSKSIQRKEDGYYVKLSFKKTHEDLPENRILAWKRLKSIFKEYNNQSDFPQQYDYVFKEQLKKKHSRAG</sequence>